<evidence type="ECO:0000313" key="2">
    <source>
        <dbReference type="Proteomes" id="UP001240447"/>
    </source>
</evidence>
<accession>A0ABT9NKM8</accession>
<reference evidence="1 2" key="1">
    <citation type="submission" date="2023-07" db="EMBL/GenBank/DDBJ databases">
        <title>Sequencing the genomes of 1000 actinobacteria strains.</title>
        <authorList>
            <person name="Klenk H.-P."/>
        </authorList>
    </citation>
    <scope>NUCLEOTIDE SEQUENCE [LARGE SCALE GENOMIC DNA]</scope>
    <source>
        <strain evidence="1 2">GD13</strain>
    </source>
</reference>
<keyword evidence="2" id="KW-1185">Reference proteome</keyword>
<dbReference type="EMBL" id="JAUSQM010000001">
    <property type="protein sequence ID" value="MDP9820400.1"/>
    <property type="molecule type" value="Genomic_DNA"/>
</dbReference>
<evidence type="ECO:0008006" key="3">
    <source>
        <dbReference type="Google" id="ProtNLM"/>
    </source>
</evidence>
<gene>
    <name evidence="1" type="ORF">J2S59_000209</name>
</gene>
<comment type="caution">
    <text evidence="1">The sequence shown here is derived from an EMBL/GenBank/DDBJ whole genome shotgun (WGS) entry which is preliminary data.</text>
</comment>
<evidence type="ECO:0000313" key="1">
    <source>
        <dbReference type="EMBL" id="MDP9820400.1"/>
    </source>
</evidence>
<proteinExistence type="predicted"/>
<dbReference type="Proteomes" id="UP001240447">
    <property type="component" value="Unassembled WGS sequence"/>
</dbReference>
<name>A0ABT9NKM8_9ACTN</name>
<protein>
    <recommendedName>
        <fullName evidence="3">HNH endonuclease</fullName>
    </recommendedName>
</protein>
<dbReference type="RefSeq" id="WP_181642134.1">
    <property type="nucleotide sequence ID" value="NZ_CCXJ01000466.1"/>
</dbReference>
<sequence>MTRRLQRCRKCHGHYADQTGVKFPAKRGWTRHKDRVCSVCRRWGGPMPKGWPWGRAA</sequence>
<organism evidence="1 2">
    <name type="scientific">Nocardioides massiliensis</name>
    <dbReference type="NCBI Taxonomy" id="1325935"/>
    <lineage>
        <taxon>Bacteria</taxon>
        <taxon>Bacillati</taxon>
        <taxon>Actinomycetota</taxon>
        <taxon>Actinomycetes</taxon>
        <taxon>Propionibacteriales</taxon>
        <taxon>Nocardioidaceae</taxon>
        <taxon>Nocardioides</taxon>
    </lineage>
</organism>